<dbReference type="PANTHER" id="PTHR45913:SF21">
    <property type="entry name" value="DUF4371 DOMAIN-CONTAINING PROTEIN"/>
    <property type="match status" value="1"/>
</dbReference>
<evidence type="ECO:0000313" key="1">
    <source>
        <dbReference type="EMBL" id="KAK0150887.1"/>
    </source>
</evidence>
<comment type="caution">
    <text evidence="1">The sequence shown here is derived from an EMBL/GenBank/DDBJ whole genome shotgun (WGS) entry which is preliminary data.</text>
</comment>
<dbReference type="EMBL" id="JAOPHQ010001430">
    <property type="protein sequence ID" value="KAK0150887.1"/>
    <property type="molecule type" value="Genomic_DNA"/>
</dbReference>
<organism evidence="1 2">
    <name type="scientific">Merluccius polli</name>
    <name type="common">Benguela hake</name>
    <name type="synonym">Merluccius cadenati</name>
    <dbReference type="NCBI Taxonomy" id="89951"/>
    <lineage>
        <taxon>Eukaryota</taxon>
        <taxon>Metazoa</taxon>
        <taxon>Chordata</taxon>
        <taxon>Craniata</taxon>
        <taxon>Vertebrata</taxon>
        <taxon>Euteleostomi</taxon>
        <taxon>Actinopterygii</taxon>
        <taxon>Neopterygii</taxon>
        <taxon>Teleostei</taxon>
        <taxon>Neoteleostei</taxon>
        <taxon>Acanthomorphata</taxon>
        <taxon>Zeiogadaria</taxon>
        <taxon>Gadariae</taxon>
        <taxon>Gadiformes</taxon>
        <taxon>Gadoidei</taxon>
        <taxon>Merlucciidae</taxon>
        <taxon>Merluccius</taxon>
    </lineage>
</organism>
<evidence type="ECO:0000313" key="2">
    <source>
        <dbReference type="Proteomes" id="UP001174136"/>
    </source>
</evidence>
<gene>
    <name evidence="1" type="ORF">N1851_008009</name>
</gene>
<dbReference type="PANTHER" id="PTHR45913">
    <property type="entry name" value="EPM2A-INTERACTING PROTEIN 1"/>
    <property type="match status" value="1"/>
</dbReference>
<dbReference type="Proteomes" id="UP001174136">
    <property type="component" value="Unassembled WGS sequence"/>
</dbReference>
<accession>A0AA47N3C0</accession>
<name>A0AA47N3C0_MERPO</name>
<proteinExistence type="predicted"/>
<reference evidence="1" key="1">
    <citation type="journal article" date="2023" name="Front. Mar. Sci.">
        <title>A new Merluccius polli reference genome to investigate the effects of global change in West African waters.</title>
        <authorList>
            <person name="Mateo J.L."/>
            <person name="Blanco-Fernandez C."/>
            <person name="Garcia-Vazquez E."/>
            <person name="Machado-Schiaffino G."/>
        </authorList>
    </citation>
    <scope>NUCLEOTIDE SEQUENCE</scope>
    <source>
        <strain evidence="1">C29</strain>
        <tissue evidence="1">Fin</tissue>
    </source>
</reference>
<sequence length="71" mass="7979">MKTFLETRNEEHEELSEDPWLLDLLGFLTAKMNALNVNLQGKERHLAHTMSAVNAFKAKLGVLTTQLKKGG</sequence>
<protein>
    <submittedName>
        <fullName evidence="1">Uncharacterized protein</fullName>
    </submittedName>
</protein>
<dbReference type="AlphaFoldDB" id="A0AA47N3C0"/>
<keyword evidence="2" id="KW-1185">Reference proteome</keyword>